<name>A0A7Y3RJC0_9PROT</name>
<reference evidence="1 2" key="1">
    <citation type="submission" date="2020-05" db="EMBL/GenBank/DDBJ databases">
        <title>Parvularcula mediterraneae sp. nov., isolated from polypropylene straw from shallow seawater of the seashore of Laganas in Zakynthos island, Greece.</title>
        <authorList>
            <person name="Szabo I."/>
            <person name="Al-Omari J."/>
            <person name="Rado J."/>
            <person name="Szerdahelyi G.S."/>
        </authorList>
    </citation>
    <scope>NUCLEOTIDE SEQUENCE [LARGE SCALE GENOMIC DNA]</scope>
    <source>
        <strain evidence="1 2">ZS-1/3</strain>
    </source>
</reference>
<dbReference type="Pfam" id="PF09923">
    <property type="entry name" value="DUF2155"/>
    <property type="match status" value="2"/>
</dbReference>
<sequence length="216" mass="23048">MLSSLIVLAAAAQLQASEPENVLGWTVEPPEAIPGEETELDRLSRSPSGSGFAATIYGSRGDDAREPISVTVRALDKITARFSDIVLPIGEVAEFGTLKLLARTCSATPPEEFPETTVFLEVYAGDRDVAGQRARQAEADAAAEELPPIMTAEDMAAAEGEEEQDGASIQAAIDEALFGEALFKGWMFGSSPSLNALEHPTYDVWVISCSMEEPEI</sequence>
<organism evidence="1 2">
    <name type="scientific">Parvularcula mediterranea</name>
    <dbReference type="NCBI Taxonomy" id="2732508"/>
    <lineage>
        <taxon>Bacteria</taxon>
        <taxon>Pseudomonadati</taxon>
        <taxon>Pseudomonadota</taxon>
        <taxon>Alphaproteobacteria</taxon>
        <taxon>Parvularculales</taxon>
        <taxon>Parvularculaceae</taxon>
        <taxon>Parvularcula</taxon>
    </lineage>
</organism>
<dbReference type="AlphaFoldDB" id="A0A7Y3RJC0"/>
<dbReference type="Proteomes" id="UP000536835">
    <property type="component" value="Unassembled WGS sequence"/>
</dbReference>
<dbReference type="InterPro" id="IPR019225">
    <property type="entry name" value="DUF2155"/>
</dbReference>
<gene>
    <name evidence="1" type="ORF">HK107_01975</name>
</gene>
<dbReference type="EMBL" id="JABFCX010000002">
    <property type="protein sequence ID" value="NNU15091.1"/>
    <property type="molecule type" value="Genomic_DNA"/>
</dbReference>
<comment type="caution">
    <text evidence="1">The sequence shown here is derived from an EMBL/GenBank/DDBJ whole genome shotgun (WGS) entry which is preliminary data.</text>
</comment>
<accession>A0A7Y3RJC0</accession>
<dbReference type="RefSeq" id="WP_173196287.1">
    <property type="nucleotide sequence ID" value="NZ_JABFCX010000002.1"/>
</dbReference>
<evidence type="ECO:0000313" key="1">
    <source>
        <dbReference type="EMBL" id="NNU15091.1"/>
    </source>
</evidence>
<evidence type="ECO:0000313" key="2">
    <source>
        <dbReference type="Proteomes" id="UP000536835"/>
    </source>
</evidence>
<protein>
    <submittedName>
        <fullName evidence="1">DUF2155 domain-containing protein</fullName>
    </submittedName>
</protein>
<keyword evidence="2" id="KW-1185">Reference proteome</keyword>
<proteinExistence type="predicted"/>